<dbReference type="AlphaFoldDB" id="A0A4R2HG38"/>
<evidence type="ECO:0000256" key="1">
    <source>
        <dbReference type="SAM" id="MobiDB-lite"/>
    </source>
</evidence>
<organism evidence="2 3">
    <name type="scientific">Kribbella steppae</name>
    <dbReference type="NCBI Taxonomy" id="2512223"/>
    <lineage>
        <taxon>Bacteria</taxon>
        <taxon>Bacillati</taxon>
        <taxon>Actinomycetota</taxon>
        <taxon>Actinomycetes</taxon>
        <taxon>Propionibacteriales</taxon>
        <taxon>Kribbellaceae</taxon>
        <taxon>Kribbella</taxon>
    </lineage>
</organism>
<reference evidence="2 3" key="1">
    <citation type="journal article" date="2015" name="Stand. Genomic Sci.">
        <title>Genomic Encyclopedia of Bacterial and Archaeal Type Strains, Phase III: the genomes of soil and plant-associated and newly described type strains.</title>
        <authorList>
            <person name="Whitman W.B."/>
            <person name="Woyke T."/>
            <person name="Klenk H.P."/>
            <person name="Zhou Y."/>
            <person name="Lilburn T.G."/>
            <person name="Beck B.J."/>
            <person name="De Vos P."/>
            <person name="Vandamme P."/>
            <person name="Eisen J.A."/>
            <person name="Garrity G."/>
            <person name="Hugenholtz P."/>
            <person name="Kyrpides N.C."/>
        </authorList>
    </citation>
    <scope>NUCLEOTIDE SEQUENCE [LARGE SCALE GENOMIC DNA]</scope>
    <source>
        <strain evidence="2 3">VKM Ac-2572</strain>
    </source>
</reference>
<dbReference type="EMBL" id="SLWN01000006">
    <property type="protein sequence ID" value="TCO28092.1"/>
    <property type="molecule type" value="Genomic_DNA"/>
</dbReference>
<accession>A0A4R2HG38</accession>
<evidence type="ECO:0000313" key="2">
    <source>
        <dbReference type="EMBL" id="TCO28092.1"/>
    </source>
</evidence>
<name>A0A4R2HG38_9ACTN</name>
<proteinExistence type="predicted"/>
<dbReference type="Proteomes" id="UP000294508">
    <property type="component" value="Unassembled WGS sequence"/>
</dbReference>
<gene>
    <name evidence="2" type="ORF">EV652_10674</name>
</gene>
<feature type="compositionally biased region" description="Polar residues" evidence="1">
    <location>
        <begin position="38"/>
        <end position="64"/>
    </location>
</feature>
<keyword evidence="3" id="KW-1185">Reference proteome</keyword>
<sequence length="74" mass="7607">MVGERPAANVVRGPAHPLCGATTLFPVLDVEDLAVTGTSGQPDRLSATLTHSPIISPPTTQNSPLLRDVAAGLH</sequence>
<comment type="caution">
    <text evidence="2">The sequence shown here is derived from an EMBL/GenBank/DDBJ whole genome shotgun (WGS) entry which is preliminary data.</text>
</comment>
<evidence type="ECO:0000313" key="3">
    <source>
        <dbReference type="Proteomes" id="UP000294508"/>
    </source>
</evidence>
<protein>
    <submittedName>
        <fullName evidence="2">Uncharacterized protein</fullName>
    </submittedName>
</protein>
<feature type="region of interest" description="Disordered" evidence="1">
    <location>
        <begin position="38"/>
        <end position="74"/>
    </location>
</feature>